<evidence type="ECO:0000313" key="6">
    <source>
        <dbReference type="Proteomes" id="UP000240883"/>
    </source>
</evidence>
<dbReference type="SUPFAM" id="SSF50129">
    <property type="entry name" value="GroES-like"/>
    <property type="match status" value="1"/>
</dbReference>
<dbReference type="Gene3D" id="3.40.50.720">
    <property type="entry name" value="NAD(P)-binding Rossmann-like Domain"/>
    <property type="match status" value="1"/>
</dbReference>
<gene>
    <name evidence="5" type="ORF">BS50DRAFT_380345</name>
</gene>
<sequence length="379" mass="40914">MYLSDFSCLLFQIHSQHPTGSNFALHFSIIMATQKALVVTSIGQPVELKSSWPLHKPGPNQVQIQVTVAALNPHDAKARDFGLMIKDDLPALLANDVAGVVTALGSGVSKFKIGDAVFGYSGITPGHAQKGLQKYALLDEDYTVKVPQGFSEHQAATIPVNLSAGLIALFEGNTLGLPAPWSEEAKTFDYANTQLLIIGGGSNCGKYAIQLAQLAGIGKIVVVGGQEQELKKYGASHVLDRHGGYEVVLGRIRKVVGDDLVYCLDAVNNPEGQSLGIDALSSSKKSRFARLVPLSPPDTSKIAPKNAEFEVKDVMGIPHFWPGLAKPFFERLGQYLTDGIIVPQQYVVEEGLNAAKVNEVLDRYRDGKPVTQTHFRISK</sequence>
<dbReference type="GO" id="GO:0016651">
    <property type="term" value="F:oxidoreductase activity, acting on NAD(P)H"/>
    <property type="evidence" value="ECO:0007669"/>
    <property type="project" value="InterPro"/>
</dbReference>
<dbReference type="InterPro" id="IPR020843">
    <property type="entry name" value="ER"/>
</dbReference>
<accession>A0A2T2NNS6</accession>
<dbReference type="AlphaFoldDB" id="A0A2T2NNS6"/>
<dbReference type="SMART" id="SM00829">
    <property type="entry name" value="PKS_ER"/>
    <property type="match status" value="1"/>
</dbReference>
<reference evidence="5 6" key="1">
    <citation type="journal article" date="2018" name="Front. Microbiol.">
        <title>Genome-Wide Analysis of Corynespora cassiicola Leaf Fall Disease Putative Effectors.</title>
        <authorList>
            <person name="Lopez D."/>
            <person name="Ribeiro S."/>
            <person name="Label P."/>
            <person name="Fumanal B."/>
            <person name="Venisse J.S."/>
            <person name="Kohler A."/>
            <person name="de Oliveira R.R."/>
            <person name="Labutti K."/>
            <person name="Lipzen A."/>
            <person name="Lail K."/>
            <person name="Bauer D."/>
            <person name="Ohm R.A."/>
            <person name="Barry K.W."/>
            <person name="Spatafora J."/>
            <person name="Grigoriev I.V."/>
            <person name="Martin F.M."/>
            <person name="Pujade-Renaud V."/>
        </authorList>
    </citation>
    <scope>NUCLEOTIDE SEQUENCE [LARGE SCALE GENOMIC DNA]</scope>
    <source>
        <strain evidence="5 6">Philippines</strain>
    </source>
</reference>
<comment type="similarity">
    <text evidence="1">Belongs to the zinc-containing alcohol dehydrogenase family.</text>
</comment>
<dbReference type="PANTHER" id="PTHR45348">
    <property type="entry name" value="HYPOTHETICAL OXIDOREDUCTASE (EUROFUNG)"/>
    <property type="match status" value="1"/>
</dbReference>
<feature type="domain" description="Enoyl reductase (ER)" evidence="4">
    <location>
        <begin position="43"/>
        <end position="371"/>
    </location>
</feature>
<dbReference type="Gene3D" id="3.90.180.10">
    <property type="entry name" value="Medium-chain alcohol dehydrogenases, catalytic domain"/>
    <property type="match status" value="1"/>
</dbReference>
<dbReference type="Pfam" id="PF08240">
    <property type="entry name" value="ADH_N"/>
    <property type="match status" value="1"/>
</dbReference>
<dbReference type="EMBL" id="KZ678135">
    <property type="protein sequence ID" value="PSN67029.1"/>
    <property type="molecule type" value="Genomic_DNA"/>
</dbReference>
<evidence type="ECO:0000256" key="2">
    <source>
        <dbReference type="ARBA" id="ARBA00011245"/>
    </source>
</evidence>
<name>A0A2T2NNS6_CORCC</name>
<dbReference type="InterPro" id="IPR013154">
    <property type="entry name" value="ADH-like_N"/>
</dbReference>
<evidence type="ECO:0000256" key="3">
    <source>
        <dbReference type="ARBA" id="ARBA00023002"/>
    </source>
</evidence>
<evidence type="ECO:0000256" key="1">
    <source>
        <dbReference type="ARBA" id="ARBA00008072"/>
    </source>
</evidence>
<keyword evidence="3" id="KW-0560">Oxidoreductase</keyword>
<proteinExistence type="inferred from homology"/>
<organism evidence="5 6">
    <name type="scientific">Corynespora cassiicola Philippines</name>
    <dbReference type="NCBI Taxonomy" id="1448308"/>
    <lineage>
        <taxon>Eukaryota</taxon>
        <taxon>Fungi</taxon>
        <taxon>Dikarya</taxon>
        <taxon>Ascomycota</taxon>
        <taxon>Pezizomycotina</taxon>
        <taxon>Dothideomycetes</taxon>
        <taxon>Pleosporomycetidae</taxon>
        <taxon>Pleosporales</taxon>
        <taxon>Corynesporascaceae</taxon>
        <taxon>Corynespora</taxon>
    </lineage>
</organism>
<dbReference type="OrthoDB" id="9992527at2759"/>
<evidence type="ECO:0000313" key="5">
    <source>
        <dbReference type="EMBL" id="PSN67029.1"/>
    </source>
</evidence>
<dbReference type="SUPFAM" id="SSF51735">
    <property type="entry name" value="NAD(P)-binding Rossmann-fold domains"/>
    <property type="match status" value="1"/>
</dbReference>
<keyword evidence="6" id="KW-1185">Reference proteome</keyword>
<dbReference type="InterPro" id="IPR011032">
    <property type="entry name" value="GroES-like_sf"/>
</dbReference>
<comment type="subunit">
    <text evidence="2">Monomer.</text>
</comment>
<dbReference type="InterPro" id="IPR047122">
    <property type="entry name" value="Trans-enoyl_RdTase-like"/>
</dbReference>
<dbReference type="PANTHER" id="PTHR45348:SF2">
    <property type="entry name" value="ZINC-TYPE ALCOHOL DEHYDROGENASE-LIKE PROTEIN C2E1P3.01"/>
    <property type="match status" value="1"/>
</dbReference>
<dbReference type="InterPro" id="IPR036291">
    <property type="entry name" value="NAD(P)-bd_dom_sf"/>
</dbReference>
<dbReference type="STRING" id="1448308.A0A2T2NNS6"/>
<dbReference type="CDD" id="cd08249">
    <property type="entry name" value="enoyl_reductase_like"/>
    <property type="match status" value="1"/>
</dbReference>
<protein>
    <submittedName>
        <fullName evidence="5">Putative alcohol dehydrogenase</fullName>
    </submittedName>
</protein>
<dbReference type="Proteomes" id="UP000240883">
    <property type="component" value="Unassembled WGS sequence"/>
</dbReference>
<evidence type="ECO:0000259" key="4">
    <source>
        <dbReference type="SMART" id="SM00829"/>
    </source>
</evidence>